<organism evidence="2 3">
    <name type="scientific">Liparis tanakae</name>
    <name type="common">Tanaka's snailfish</name>
    <dbReference type="NCBI Taxonomy" id="230148"/>
    <lineage>
        <taxon>Eukaryota</taxon>
        <taxon>Metazoa</taxon>
        <taxon>Chordata</taxon>
        <taxon>Craniata</taxon>
        <taxon>Vertebrata</taxon>
        <taxon>Euteleostomi</taxon>
        <taxon>Actinopterygii</taxon>
        <taxon>Neopterygii</taxon>
        <taxon>Teleostei</taxon>
        <taxon>Neoteleostei</taxon>
        <taxon>Acanthomorphata</taxon>
        <taxon>Eupercaria</taxon>
        <taxon>Perciformes</taxon>
        <taxon>Cottioidei</taxon>
        <taxon>Cottales</taxon>
        <taxon>Liparidae</taxon>
        <taxon>Liparis</taxon>
    </lineage>
</organism>
<dbReference type="EMBL" id="SRLO01000719">
    <property type="protein sequence ID" value="TNN47937.1"/>
    <property type="molecule type" value="Genomic_DNA"/>
</dbReference>
<gene>
    <name evidence="2" type="ORF">EYF80_041880</name>
</gene>
<evidence type="ECO:0000256" key="1">
    <source>
        <dbReference type="SAM" id="MobiDB-lite"/>
    </source>
</evidence>
<name>A0A4Z2G315_9TELE</name>
<sequence>MSDCPLEGWRLQLHLGLLQELRVVVAVLPPGGQTSHRSFISSNNIPELSPHPGQPAEQGPPQQDVDPGVQDRVHGGDPDRSQVGIRVLIPHEAGEQTDLQDNHTREYERSSGIGAEQARTTTEVVTSTAIICVSAAEDRALQRCRTLALPRGRRAVRLRMSSSAPHTARFSTMVPRMRSRLPAPYSAEYAAATGARPRSMKHHVADGCSALRDMPMAGRPQNSAWLR</sequence>
<reference evidence="2 3" key="1">
    <citation type="submission" date="2019-03" db="EMBL/GenBank/DDBJ databases">
        <title>First draft genome of Liparis tanakae, snailfish: a comprehensive survey of snailfish specific genes.</title>
        <authorList>
            <person name="Kim W."/>
            <person name="Song I."/>
            <person name="Jeong J.-H."/>
            <person name="Kim D."/>
            <person name="Kim S."/>
            <person name="Ryu S."/>
            <person name="Song J.Y."/>
            <person name="Lee S.K."/>
        </authorList>
    </citation>
    <scope>NUCLEOTIDE SEQUENCE [LARGE SCALE GENOMIC DNA]</scope>
    <source>
        <tissue evidence="2">Muscle</tissue>
    </source>
</reference>
<evidence type="ECO:0000313" key="2">
    <source>
        <dbReference type="EMBL" id="TNN47937.1"/>
    </source>
</evidence>
<feature type="compositionally biased region" description="Low complexity" evidence="1">
    <location>
        <begin position="50"/>
        <end position="63"/>
    </location>
</feature>
<keyword evidence="3" id="KW-1185">Reference proteome</keyword>
<dbReference type="AlphaFoldDB" id="A0A4Z2G315"/>
<protein>
    <submittedName>
        <fullName evidence="2">Uncharacterized protein</fullName>
    </submittedName>
</protein>
<dbReference type="Proteomes" id="UP000314294">
    <property type="component" value="Unassembled WGS sequence"/>
</dbReference>
<feature type="region of interest" description="Disordered" evidence="1">
    <location>
        <begin position="32"/>
        <end position="82"/>
    </location>
</feature>
<feature type="compositionally biased region" description="Basic and acidic residues" evidence="1">
    <location>
        <begin position="69"/>
        <end position="80"/>
    </location>
</feature>
<comment type="caution">
    <text evidence="2">The sequence shown here is derived from an EMBL/GenBank/DDBJ whole genome shotgun (WGS) entry which is preliminary data.</text>
</comment>
<accession>A0A4Z2G315</accession>
<proteinExistence type="predicted"/>
<feature type="compositionally biased region" description="Polar residues" evidence="1">
    <location>
        <begin position="32"/>
        <end position="46"/>
    </location>
</feature>
<evidence type="ECO:0000313" key="3">
    <source>
        <dbReference type="Proteomes" id="UP000314294"/>
    </source>
</evidence>